<proteinExistence type="inferred from homology"/>
<name>A0A3D9HW55_9PROT</name>
<dbReference type="Gene3D" id="3.30.460.10">
    <property type="entry name" value="Beta Polymerase, domain 2"/>
    <property type="match status" value="2"/>
</dbReference>
<feature type="domain" description="PII-uridylyltransferase/Glutamine-synthetase adenylyltransferase" evidence="9">
    <location>
        <begin position="819"/>
        <end position="951"/>
    </location>
</feature>
<comment type="catalytic activity">
    <reaction evidence="7">
        <text>[glutamine synthetase]-L-tyrosine + ATP = [glutamine synthetase]-O(4)-(5'-adenylyl)-L-tyrosine + diphosphate</text>
        <dbReference type="Rhea" id="RHEA:18589"/>
        <dbReference type="Rhea" id="RHEA-COMP:10660"/>
        <dbReference type="Rhea" id="RHEA-COMP:10661"/>
        <dbReference type="ChEBI" id="CHEBI:30616"/>
        <dbReference type="ChEBI" id="CHEBI:33019"/>
        <dbReference type="ChEBI" id="CHEBI:46858"/>
        <dbReference type="ChEBI" id="CHEBI:83624"/>
        <dbReference type="EC" id="2.7.7.42"/>
    </reaction>
</comment>
<comment type="cofactor">
    <cofactor evidence="7">
        <name>Mg(2+)</name>
        <dbReference type="ChEBI" id="CHEBI:18420"/>
    </cofactor>
</comment>
<comment type="similarity">
    <text evidence="7">Belongs to the GlnE family.</text>
</comment>
<evidence type="ECO:0000256" key="5">
    <source>
        <dbReference type="ARBA" id="ARBA00022842"/>
    </source>
</evidence>
<feature type="domain" description="PII-uridylyltransferase/Glutamine-synthetase adenylyltransferase" evidence="9">
    <location>
        <begin position="297"/>
        <end position="437"/>
    </location>
</feature>
<dbReference type="PANTHER" id="PTHR30621">
    <property type="entry name" value="GLUTAMINE SYNTHETASE ADENYLYLTRANSFERASE"/>
    <property type="match status" value="1"/>
</dbReference>
<evidence type="ECO:0000259" key="8">
    <source>
        <dbReference type="Pfam" id="PF03710"/>
    </source>
</evidence>
<dbReference type="GO" id="GO:0047388">
    <property type="term" value="F:[glutamine synthetase]-adenylyl-L-tyrosine phosphorylase activity"/>
    <property type="evidence" value="ECO:0007669"/>
    <property type="project" value="UniProtKB-EC"/>
</dbReference>
<dbReference type="GO" id="GO:0000820">
    <property type="term" value="P:regulation of glutamine family amino acid metabolic process"/>
    <property type="evidence" value="ECO:0007669"/>
    <property type="project" value="UniProtKB-UniRule"/>
</dbReference>
<evidence type="ECO:0000256" key="6">
    <source>
        <dbReference type="ARBA" id="ARBA00023268"/>
    </source>
</evidence>
<dbReference type="Pfam" id="PF03710">
    <property type="entry name" value="GlnE"/>
    <property type="match status" value="2"/>
</dbReference>
<evidence type="ECO:0000256" key="3">
    <source>
        <dbReference type="ARBA" id="ARBA00022741"/>
    </source>
</evidence>
<dbReference type="EC" id="2.7.7.42" evidence="7"/>
<dbReference type="SUPFAM" id="SSF81593">
    <property type="entry name" value="Nucleotidyltransferase substrate binding subunit/domain"/>
    <property type="match status" value="2"/>
</dbReference>
<sequence length="967" mass="107591">MERFLEATQPDEALNRFATEFASHNQGQLLLDGVFGNSPFLTQCMIREPGILLKLVETGPNAYLKEVLDQVKGLPQRELDEAGLMRELRIAKRRVAVTTALCDLTGIWSLPQVTGALSDLADFSLDACISHVLRRLHASGEITLSHPDDACRDSGFVILAMGKHGSRELNYSSDIDLIVLYDLARLNPTDPEAIRQSCVRATRDIMRLMESRTADGYVFRTDLRLRPDPGATPLAMSVGAAETYYESLGQNWERAAMIKARPAAGDKALGQDFLAHIKPFIWRKHLDFAAINDIHSIKRQINAHRGSRQIAVNEHDIKIGRGGIREIEFFAQTQQLIWGGRLPALRLRRTCETIEALNQVGQVSDTALRDMVASYHYLRKLEHRLQMIDDKQTQKLPKSDEDVDNIARFMGYQSPEDFRTDLLEHLGRVESHYARLFEDEPDLGGGGSLVFTGMEDDPDTVVTLQNMGFREASRVSGIIRAWHHGRYRATRSERARQILTELMPQILTSLADTANPDEAFINFDTFLSGLPAGVQLFSMFNANPKLLNLVAELMGNAPRLSRQLARRPELLDSMITPGFLKAELSPENLNLALGTVLSEAADYQDVLDGTRRWSNDTKFKVGVQLLDGTLNGETVGPILSSLAETLLCHLVPRVEQEFAESHGVIPGGGLAIIAFGKLGGGELLPGSDLDLVYIYDGGQEEASDGEKALMPTVYNIRLCQRIGTAVTSQTGEGRLYDIDNRLRPAGNAGALATQLQGFESYYDLANGGDAWTWEHMALTRARAVYGPDHLCQHLQDAIHRLLIQKRDANRILIDVAAMRERIARQYPGNSLWSIKYQPGGLVDIEFTAQTLQLIHAHKHPEVLSPNTARALEKMHKAGLISAVDFKRLREALGLWRCLQAVLRLTVDKDFDETRAPLGQKQALMRAARADSFNHLKEMVQETADAAREVFERLILSPAAQAADGQEE</sequence>
<feature type="domain" description="Glutamate-ammonia ligase adenylyltransferase repeated" evidence="8">
    <location>
        <begin position="549"/>
        <end position="792"/>
    </location>
</feature>
<dbReference type="GO" id="GO:0005829">
    <property type="term" value="C:cytosol"/>
    <property type="evidence" value="ECO:0007669"/>
    <property type="project" value="TreeGrafter"/>
</dbReference>
<dbReference type="Pfam" id="PF08335">
    <property type="entry name" value="GlnD_UR_UTase"/>
    <property type="match status" value="2"/>
</dbReference>
<evidence type="ECO:0000256" key="4">
    <source>
        <dbReference type="ARBA" id="ARBA00022840"/>
    </source>
</evidence>
<keyword evidence="2 7" id="KW-0548">Nucleotidyltransferase</keyword>
<dbReference type="HAMAP" id="MF_00802">
    <property type="entry name" value="GlnE"/>
    <property type="match status" value="1"/>
</dbReference>
<feature type="region of interest" description="Adenylyl removase" evidence="7">
    <location>
        <begin position="1"/>
        <end position="442"/>
    </location>
</feature>
<dbReference type="NCBIfam" id="NF010706">
    <property type="entry name" value="PRK14108.1"/>
    <property type="match status" value="1"/>
</dbReference>
<feature type="domain" description="Glutamate-ammonia ligase adenylyltransferase repeated" evidence="8">
    <location>
        <begin position="33"/>
        <end position="275"/>
    </location>
</feature>
<dbReference type="GO" id="GO:0000287">
    <property type="term" value="F:magnesium ion binding"/>
    <property type="evidence" value="ECO:0007669"/>
    <property type="project" value="UniProtKB-UniRule"/>
</dbReference>
<dbReference type="SUPFAM" id="SSF81301">
    <property type="entry name" value="Nucleotidyltransferase"/>
    <property type="match status" value="2"/>
</dbReference>
<keyword evidence="10" id="KW-0436">Ligase</keyword>
<keyword evidence="5 7" id="KW-0460">Magnesium</keyword>
<keyword evidence="4 7" id="KW-0067">ATP-binding</keyword>
<dbReference type="AlphaFoldDB" id="A0A3D9HW55"/>
<dbReference type="GO" id="GO:0008882">
    <property type="term" value="F:[glutamate-ammonia-ligase] adenylyltransferase activity"/>
    <property type="evidence" value="ECO:0007669"/>
    <property type="project" value="UniProtKB-UniRule"/>
</dbReference>
<dbReference type="GO" id="GO:0005524">
    <property type="term" value="F:ATP binding"/>
    <property type="evidence" value="ECO:0007669"/>
    <property type="project" value="UniProtKB-UniRule"/>
</dbReference>
<reference evidence="10 11" key="1">
    <citation type="submission" date="2018-07" db="EMBL/GenBank/DDBJ databases">
        <title>Genomic Encyclopedia of Type Strains, Phase III (KMG-III): the genomes of soil and plant-associated and newly described type strains.</title>
        <authorList>
            <person name="Whitman W."/>
        </authorList>
    </citation>
    <scope>NUCLEOTIDE SEQUENCE [LARGE SCALE GENOMIC DNA]</scope>
    <source>
        <strain evidence="10 11">CECT 8488</strain>
    </source>
</reference>
<keyword evidence="3 7" id="KW-0547">Nucleotide-binding</keyword>
<evidence type="ECO:0000256" key="1">
    <source>
        <dbReference type="ARBA" id="ARBA00022679"/>
    </source>
</evidence>
<keyword evidence="1 7" id="KW-0808">Transferase</keyword>
<keyword evidence="6 7" id="KW-0511">Multifunctional enzyme</keyword>
<dbReference type="InterPro" id="IPR023057">
    <property type="entry name" value="GlnE"/>
</dbReference>
<comment type="catalytic activity">
    <reaction evidence="7">
        <text>[glutamine synthetase]-O(4)-(5'-adenylyl)-L-tyrosine + phosphate = [glutamine synthetase]-L-tyrosine + ADP</text>
        <dbReference type="Rhea" id="RHEA:43716"/>
        <dbReference type="Rhea" id="RHEA-COMP:10660"/>
        <dbReference type="Rhea" id="RHEA-COMP:10661"/>
        <dbReference type="ChEBI" id="CHEBI:43474"/>
        <dbReference type="ChEBI" id="CHEBI:46858"/>
        <dbReference type="ChEBI" id="CHEBI:83624"/>
        <dbReference type="ChEBI" id="CHEBI:456216"/>
        <dbReference type="EC" id="2.7.7.89"/>
    </reaction>
</comment>
<feature type="region of interest" description="Adenylyl transferase" evidence="7">
    <location>
        <begin position="445"/>
        <end position="967"/>
    </location>
</feature>
<dbReference type="GO" id="GO:0016874">
    <property type="term" value="F:ligase activity"/>
    <property type="evidence" value="ECO:0007669"/>
    <property type="project" value="UniProtKB-KW"/>
</dbReference>
<keyword evidence="11" id="KW-1185">Reference proteome</keyword>
<evidence type="ECO:0000313" key="11">
    <source>
        <dbReference type="Proteomes" id="UP000256845"/>
    </source>
</evidence>
<evidence type="ECO:0000256" key="2">
    <source>
        <dbReference type="ARBA" id="ARBA00022695"/>
    </source>
</evidence>
<dbReference type="Gene3D" id="1.20.120.1510">
    <property type="match status" value="1"/>
</dbReference>
<dbReference type="CDD" id="cd05401">
    <property type="entry name" value="NT_GlnE_GlnD_like"/>
    <property type="match status" value="2"/>
</dbReference>
<dbReference type="NCBIfam" id="NF008292">
    <property type="entry name" value="PRK11072.1"/>
    <property type="match status" value="1"/>
</dbReference>
<dbReference type="InterPro" id="IPR013546">
    <property type="entry name" value="PII_UdlTrfase/GS_AdlTrfase"/>
</dbReference>
<dbReference type="InterPro" id="IPR005190">
    <property type="entry name" value="GlnE_rpt_dom"/>
</dbReference>
<evidence type="ECO:0000313" key="10">
    <source>
        <dbReference type="EMBL" id="RED53650.1"/>
    </source>
</evidence>
<dbReference type="EC" id="2.7.7.89" evidence="7"/>
<evidence type="ECO:0000259" key="9">
    <source>
        <dbReference type="Pfam" id="PF08335"/>
    </source>
</evidence>
<dbReference type="PANTHER" id="PTHR30621:SF0">
    <property type="entry name" value="BIFUNCTIONAL GLUTAMINE SYNTHETASE ADENYLYLTRANSFERASE_ADENYLYL-REMOVING ENZYME"/>
    <property type="match status" value="1"/>
</dbReference>
<organism evidence="10 11">
    <name type="scientific">Aestuariispira insulae</name>
    <dbReference type="NCBI Taxonomy" id="1461337"/>
    <lineage>
        <taxon>Bacteria</taxon>
        <taxon>Pseudomonadati</taxon>
        <taxon>Pseudomonadota</taxon>
        <taxon>Alphaproteobacteria</taxon>
        <taxon>Rhodospirillales</taxon>
        <taxon>Kiloniellaceae</taxon>
        <taxon>Aestuariispira</taxon>
    </lineage>
</organism>
<dbReference type="Proteomes" id="UP000256845">
    <property type="component" value="Unassembled WGS sequence"/>
</dbReference>
<gene>
    <name evidence="7" type="primary">glnE</name>
    <name evidence="10" type="ORF">DFP90_101442</name>
</gene>
<dbReference type="EMBL" id="QRDW01000001">
    <property type="protein sequence ID" value="RED53650.1"/>
    <property type="molecule type" value="Genomic_DNA"/>
</dbReference>
<protein>
    <recommendedName>
        <fullName evidence="7">Bifunctional glutamine synthetase adenylyltransferase/adenylyl-removing enzyme</fullName>
    </recommendedName>
    <alternativeName>
        <fullName evidence="7">ATP:glutamine synthetase adenylyltransferase</fullName>
    </alternativeName>
    <alternativeName>
        <fullName evidence="7">ATase</fullName>
    </alternativeName>
    <domain>
        <recommendedName>
            <fullName evidence="7">Glutamine synthetase adenylyl-L-tyrosine phosphorylase</fullName>
            <ecNumber evidence="7">2.7.7.89</ecNumber>
        </recommendedName>
        <alternativeName>
            <fullName evidence="7">Adenylyl removase</fullName>
            <shortName evidence="7">AR</shortName>
            <shortName evidence="7">AT-N</shortName>
        </alternativeName>
    </domain>
    <domain>
        <recommendedName>
            <fullName evidence="7">Glutamine synthetase adenylyl transferase</fullName>
            <ecNumber evidence="7">2.7.7.42</ecNumber>
        </recommendedName>
        <alternativeName>
            <fullName evidence="7">Adenylyl transferase</fullName>
            <shortName evidence="7">AT</shortName>
            <shortName evidence="7">AT-C</shortName>
        </alternativeName>
    </domain>
</protein>
<evidence type="ECO:0000256" key="7">
    <source>
        <dbReference type="HAMAP-Rule" id="MF_00802"/>
    </source>
</evidence>
<comment type="function">
    <text evidence="7">Involved in the regulation of glutamine synthetase GlnA, a key enzyme in the process to assimilate ammonia. When cellular nitrogen levels are high, the C-terminal adenylyl transferase (AT) inactivates GlnA by covalent transfer of an adenylyl group from ATP to specific tyrosine residue of GlnA, thus reducing its activity. Conversely, when nitrogen levels are low, the N-terminal adenylyl removase (AR) activates GlnA by removing the adenylyl group by phosphorolysis, increasing its activity. The regulatory region of GlnE binds the signal transduction protein PII (GlnB) which indicates the nitrogen status of the cell.</text>
</comment>
<comment type="caution">
    <text evidence="10">The sequence shown here is derived from an EMBL/GenBank/DDBJ whole genome shotgun (WGS) entry which is preliminary data.</text>
</comment>
<accession>A0A3D9HW55</accession>
<dbReference type="InterPro" id="IPR043519">
    <property type="entry name" value="NT_sf"/>
</dbReference>
<dbReference type="Gene3D" id="1.20.120.330">
    <property type="entry name" value="Nucleotidyltransferases domain 2"/>
    <property type="match status" value="2"/>
</dbReference>